<dbReference type="InterPro" id="IPR013785">
    <property type="entry name" value="Aldolase_TIM"/>
</dbReference>
<dbReference type="OrthoDB" id="9812206at2"/>
<dbReference type="GO" id="GO:0005737">
    <property type="term" value="C:cytoplasm"/>
    <property type="evidence" value="ECO:0007669"/>
    <property type="project" value="TreeGrafter"/>
</dbReference>
<dbReference type="AlphaFoldDB" id="A0A2Z4IPC4"/>
<feature type="binding site" evidence="9">
    <location>
        <position position="168"/>
    </location>
    <ligand>
        <name>2-[(2R,5Z)-2-carboxy-4-methylthiazol-5(2H)-ylidene]ethyl phosphate</name>
        <dbReference type="ChEBI" id="CHEBI:62899"/>
    </ligand>
</feature>
<dbReference type="GO" id="GO:0004789">
    <property type="term" value="F:thiamine-phosphate diphosphorylase activity"/>
    <property type="evidence" value="ECO:0007669"/>
    <property type="project" value="UniProtKB-UniRule"/>
</dbReference>
<organism evidence="11 12">
    <name type="scientific">Echinicola strongylocentroti</name>
    <dbReference type="NCBI Taxonomy" id="1795355"/>
    <lineage>
        <taxon>Bacteria</taxon>
        <taxon>Pseudomonadati</taxon>
        <taxon>Bacteroidota</taxon>
        <taxon>Cytophagia</taxon>
        <taxon>Cytophagales</taxon>
        <taxon>Cyclobacteriaceae</taxon>
        <taxon>Echinicola</taxon>
    </lineage>
</organism>
<feature type="binding site" evidence="9">
    <location>
        <begin position="132"/>
        <end position="134"/>
    </location>
    <ligand>
        <name>2-[(2R,5Z)-2-carboxy-4-methylthiazol-5(2H)-ylidene]ethyl phosphate</name>
        <dbReference type="ChEBI" id="CHEBI:62899"/>
    </ligand>
</feature>
<evidence type="ECO:0000256" key="5">
    <source>
        <dbReference type="ARBA" id="ARBA00022977"/>
    </source>
</evidence>
<dbReference type="KEGG" id="est:DN752_00175"/>
<dbReference type="InterPro" id="IPR034291">
    <property type="entry name" value="TMP_synthase"/>
</dbReference>
<dbReference type="GO" id="GO:0000287">
    <property type="term" value="F:magnesium ion binding"/>
    <property type="evidence" value="ECO:0007669"/>
    <property type="project" value="UniProtKB-UniRule"/>
</dbReference>
<dbReference type="Pfam" id="PF02581">
    <property type="entry name" value="TMP-TENI"/>
    <property type="match status" value="1"/>
</dbReference>
<evidence type="ECO:0000313" key="12">
    <source>
        <dbReference type="Proteomes" id="UP000248688"/>
    </source>
</evidence>
<dbReference type="GO" id="GO:0009228">
    <property type="term" value="P:thiamine biosynthetic process"/>
    <property type="evidence" value="ECO:0007669"/>
    <property type="project" value="UniProtKB-KW"/>
</dbReference>
<evidence type="ECO:0000313" key="11">
    <source>
        <dbReference type="EMBL" id="AWW32991.1"/>
    </source>
</evidence>
<feature type="binding site" evidence="9">
    <location>
        <position position="68"/>
    </location>
    <ligand>
        <name>4-amino-2-methyl-5-(diphosphooxymethyl)pyrimidine</name>
        <dbReference type="ChEBI" id="CHEBI:57841"/>
    </ligand>
</feature>
<reference evidence="11 12" key="1">
    <citation type="submission" date="2018-06" db="EMBL/GenBank/DDBJ databases">
        <title>Echinicola strongylocentroti sp. nov., isolated from a sea urchin Strongylocentrotus intermedius.</title>
        <authorList>
            <person name="Bae S.S."/>
        </authorList>
    </citation>
    <scope>NUCLEOTIDE SEQUENCE [LARGE SCALE GENOMIC DNA]</scope>
    <source>
        <strain evidence="11 12">MEBiC08714</strain>
    </source>
</reference>
<evidence type="ECO:0000256" key="6">
    <source>
        <dbReference type="ARBA" id="ARBA00047334"/>
    </source>
</evidence>
<comment type="catalytic activity">
    <reaction evidence="8 9">
        <text>2-[(2R,5Z)-2-carboxy-4-methylthiazol-5(2H)-ylidene]ethyl phosphate + 4-amino-2-methyl-5-(diphosphooxymethyl)pyrimidine + 2 H(+) = thiamine phosphate + CO2 + diphosphate</text>
        <dbReference type="Rhea" id="RHEA:47844"/>
        <dbReference type="ChEBI" id="CHEBI:15378"/>
        <dbReference type="ChEBI" id="CHEBI:16526"/>
        <dbReference type="ChEBI" id="CHEBI:33019"/>
        <dbReference type="ChEBI" id="CHEBI:37575"/>
        <dbReference type="ChEBI" id="CHEBI:57841"/>
        <dbReference type="ChEBI" id="CHEBI:62899"/>
        <dbReference type="EC" id="2.5.1.3"/>
    </reaction>
</comment>
<dbReference type="Proteomes" id="UP000248688">
    <property type="component" value="Chromosome"/>
</dbReference>
<dbReference type="HAMAP" id="MF_00097">
    <property type="entry name" value="TMP_synthase"/>
    <property type="match status" value="1"/>
</dbReference>
<evidence type="ECO:0000256" key="2">
    <source>
        <dbReference type="ARBA" id="ARBA00022679"/>
    </source>
</evidence>
<comment type="pathway">
    <text evidence="1 9">Cofactor biosynthesis; thiamine diphosphate biosynthesis; thiamine phosphate from 4-amino-2-methyl-5-diphosphomethylpyrimidine and 4-methyl-5-(2-phosphoethyl)-thiazole: step 1/1.</text>
</comment>
<dbReference type="UniPathway" id="UPA00060">
    <property type="reaction ID" value="UER00141"/>
</dbReference>
<comment type="catalytic activity">
    <reaction evidence="6 9">
        <text>4-methyl-5-(2-phosphooxyethyl)-thiazole + 4-amino-2-methyl-5-(diphosphooxymethyl)pyrimidine + H(+) = thiamine phosphate + diphosphate</text>
        <dbReference type="Rhea" id="RHEA:22328"/>
        <dbReference type="ChEBI" id="CHEBI:15378"/>
        <dbReference type="ChEBI" id="CHEBI:33019"/>
        <dbReference type="ChEBI" id="CHEBI:37575"/>
        <dbReference type="ChEBI" id="CHEBI:57841"/>
        <dbReference type="ChEBI" id="CHEBI:58296"/>
        <dbReference type="EC" id="2.5.1.3"/>
    </reaction>
</comment>
<dbReference type="CDD" id="cd00564">
    <property type="entry name" value="TMP_TenI"/>
    <property type="match status" value="1"/>
</dbReference>
<evidence type="ECO:0000256" key="3">
    <source>
        <dbReference type="ARBA" id="ARBA00022723"/>
    </source>
</evidence>
<dbReference type="SUPFAM" id="SSF51391">
    <property type="entry name" value="Thiamin phosphate synthase"/>
    <property type="match status" value="1"/>
</dbReference>
<comment type="caution">
    <text evidence="9">Lacks conserved residue(s) required for the propagation of feature annotation.</text>
</comment>
<gene>
    <name evidence="9" type="primary">thiE</name>
    <name evidence="11" type="ORF">DN752_00175</name>
</gene>
<comment type="function">
    <text evidence="9">Condenses 4-methyl-5-(beta-hydroxyethyl)thiazole monophosphate (THZ-P) and 2-methyl-4-amino-5-hydroxymethyl pyrimidine pyrophosphate (HMP-PP) to form thiamine monophosphate (TMP).</text>
</comment>
<keyword evidence="2 9" id="KW-0808">Transferase</keyword>
<dbReference type="InterPro" id="IPR036206">
    <property type="entry name" value="ThiamineP_synth_sf"/>
</dbReference>
<dbReference type="EMBL" id="CP030041">
    <property type="protein sequence ID" value="AWW32991.1"/>
    <property type="molecule type" value="Genomic_DNA"/>
</dbReference>
<evidence type="ECO:0000259" key="10">
    <source>
        <dbReference type="Pfam" id="PF02581"/>
    </source>
</evidence>
<keyword evidence="5 9" id="KW-0784">Thiamine biosynthesis</keyword>
<comment type="similarity">
    <text evidence="9">Belongs to the thiamine-phosphate synthase family.</text>
</comment>
<feature type="domain" description="Thiamine phosphate synthase/TenI" evidence="10">
    <location>
        <begin position="7"/>
        <end position="188"/>
    </location>
</feature>
<name>A0A2Z4IPC4_9BACT</name>
<feature type="binding site" evidence="9">
    <location>
        <position position="69"/>
    </location>
    <ligand>
        <name>Mg(2+)</name>
        <dbReference type="ChEBI" id="CHEBI:18420"/>
    </ligand>
</feature>
<proteinExistence type="inferred from homology"/>
<keyword evidence="12" id="KW-1185">Reference proteome</keyword>
<feature type="binding site" evidence="9">
    <location>
        <begin position="36"/>
        <end position="40"/>
    </location>
    <ligand>
        <name>4-amino-2-methyl-5-(diphosphooxymethyl)pyrimidine</name>
        <dbReference type="ChEBI" id="CHEBI:57841"/>
    </ligand>
</feature>
<accession>A0A2Z4IPC4</accession>
<dbReference type="Gene3D" id="3.20.20.70">
    <property type="entry name" value="Aldolase class I"/>
    <property type="match status" value="1"/>
</dbReference>
<comment type="cofactor">
    <cofactor evidence="9">
        <name>Mg(2+)</name>
        <dbReference type="ChEBI" id="CHEBI:18420"/>
    </cofactor>
    <text evidence="9">Binds 1 Mg(2+) ion per subunit.</text>
</comment>
<evidence type="ECO:0000256" key="9">
    <source>
        <dbReference type="HAMAP-Rule" id="MF_00097"/>
    </source>
</evidence>
<evidence type="ECO:0000256" key="8">
    <source>
        <dbReference type="ARBA" id="ARBA00047883"/>
    </source>
</evidence>
<dbReference type="PANTHER" id="PTHR20857:SF15">
    <property type="entry name" value="THIAMINE-PHOSPHATE SYNTHASE"/>
    <property type="match status" value="1"/>
</dbReference>
<dbReference type="PANTHER" id="PTHR20857">
    <property type="entry name" value="THIAMINE-PHOSPHATE PYROPHOSPHORYLASE"/>
    <property type="match status" value="1"/>
</dbReference>
<sequence>MTKIHKLQFITPNFDHPEDYLQAIRQYCEAGGRWVQLRMKDFPKPVILKTAFNAKEICERYDCKLIINDHPEIAFKIGATGVHVGKEDKAVYDIRERYGNKLVIGATANTYEDIMEVAKEADYIGLGPYRFTTTKKNLSPTLENTGYQRVMDRLKLKHPYLPVIAIGGILQEDLSSLKETGIYGVAVSGLLHQSKVPDQLIKKILNTFDYVDYCQ</sequence>
<protein>
    <recommendedName>
        <fullName evidence="9">Thiamine-phosphate synthase</fullName>
        <shortName evidence="9">TP synthase</shortName>
        <shortName evidence="9">TPS</shortName>
        <ecNumber evidence="9">2.5.1.3</ecNumber>
    </recommendedName>
    <alternativeName>
        <fullName evidence="9">Thiamine-phosphate pyrophosphorylase</fullName>
        <shortName evidence="9">TMP pyrophosphorylase</shortName>
        <shortName evidence="9">TMP-PPase</shortName>
    </alternativeName>
</protein>
<keyword evidence="4 9" id="KW-0460">Magnesium</keyword>
<dbReference type="GO" id="GO:0009229">
    <property type="term" value="P:thiamine diphosphate biosynthetic process"/>
    <property type="evidence" value="ECO:0007669"/>
    <property type="project" value="UniProtKB-UniRule"/>
</dbReference>
<evidence type="ECO:0000256" key="7">
    <source>
        <dbReference type="ARBA" id="ARBA00047851"/>
    </source>
</evidence>
<feature type="binding site" evidence="9">
    <location>
        <position position="107"/>
    </location>
    <ligand>
        <name>4-amino-2-methyl-5-(diphosphooxymethyl)pyrimidine</name>
        <dbReference type="ChEBI" id="CHEBI:57841"/>
    </ligand>
</feature>
<feature type="binding site" evidence="9">
    <location>
        <position position="135"/>
    </location>
    <ligand>
        <name>4-amino-2-methyl-5-(diphosphooxymethyl)pyrimidine</name>
        <dbReference type="ChEBI" id="CHEBI:57841"/>
    </ligand>
</feature>
<feature type="binding site" evidence="9">
    <location>
        <position position="88"/>
    </location>
    <ligand>
        <name>Mg(2+)</name>
        <dbReference type="ChEBI" id="CHEBI:18420"/>
    </ligand>
</feature>
<keyword evidence="3 9" id="KW-0479">Metal-binding</keyword>
<dbReference type="InterPro" id="IPR022998">
    <property type="entry name" value="ThiamineP_synth_TenI"/>
</dbReference>
<evidence type="ECO:0000256" key="4">
    <source>
        <dbReference type="ARBA" id="ARBA00022842"/>
    </source>
</evidence>
<dbReference type="EC" id="2.5.1.3" evidence="9"/>
<evidence type="ECO:0000256" key="1">
    <source>
        <dbReference type="ARBA" id="ARBA00005165"/>
    </source>
</evidence>
<comment type="catalytic activity">
    <reaction evidence="7 9">
        <text>2-(2-carboxy-4-methylthiazol-5-yl)ethyl phosphate + 4-amino-2-methyl-5-(diphosphooxymethyl)pyrimidine + 2 H(+) = thiamine phosphate + CO2 + diphosphate</text>
        <dbReference type="Rhea" id="RHEA:47848"/>
        <dbReference type="ChEBI" id="CHEBI:15378"/>
        <dbReference type="ChEBI" id="CHEBI:16526"/>
        <dbReference type="ChEBI" id="CHEBI:33019"/>
        <dbReference type="ChEBI" id="CHEBI:37575"/>
        <dbReference type="ChEBI" id="CHEBI:57841"/>
        <dbReference type="ChEBI" id="CHEBI:62890"/>
        <dbReference type="EC" id="2.5.1.3"/>
    </reaction>
</comment>